<evidence type="ECO:0000259" key="3">
    <source>
        <dbReference type="Pfam" id="PF00892"/>
    </source>
</evidence>
<keyword evidence="2" id="KW-1133">Transmembrane helix</keyword>
<dbReference type="InterPro" id="IPR037185">
    <property type="entry name" value="EmrE-like"/>
</dbReference>
<dbReference type="SUPFAM" id="SSF103481">
    <property type="entry name" value="Multidrug resistance efflux transporter EmrE"/>
    <property type="match status" value="2"/>
</dbReference>
<dbReference type="GO" id="GO:0016020">
    <property type="term" value="C:membrane"/>
    <property type="evidence" value="ECO:0007669"/>
    <property type="project" value="InterPro"/>
</dbReference>
<feature type="transmembrane region" description="Helical" evidence="2">
    <location>
        <begin position="340"/>
        <end position="359"/>
    </location>
</feature>
<feature type="domain" description="EamA" evidence="3">
    <location>
        <begin position="387"/>
        <end position="525"/>
    </location>
</feature>
<comment type="caution">
    <text evidence="4">The sequence shown here is derived from an EMBL/GenBank/DDBJ whole genome shotgun (WGS) entry which is preliminary data.</text>
</comment>
<keyword evidence="2" id="KW-0472">Membrane</keyword>
<dbReference type="AlphaFoldDB" id="A0A814VV40"/>
<feature type="transmembrane region" description="Helical" evidence="2">
    <location>
        <begin position="251"/>
        <end position="271"/>
    </location>
</feature>
<proteinExistence type="predicted"/>
<reference evidence="4" key="1">
    <citation type="submission" date="2021-02" db="EMBL/GenBank/DDBJ databases">
        <authorList>
            <person name="Nowell W R."/>
        </authorList>
    </citation>
    <scope>NUCLEOTIDE SEQUENCE</scope>
</reference>
<dbReference type="InterPro" id="IPR000620">
    <property type="entry name" value="EamA_dom"/>
</dbReference>
<dbReference type="EMBL" id="CAJNOV010004934">
    <property type="protein sequence ID" value="CAF1192300.1"/>
    <property type="molecule type" value="Genomic_DNA"/>
</dbReference>
<dbReference type="Proteomes" id="UP000663855">
    <property type="component" value="Unassembled WGS sequence"/>
</dbReference>
<accession>A0A814VV40</accession>
<evidence type="ECO:0000256" key="2">
    <source>
        <dbReference type="SAM" id="Phobius"/>
    </source>
</evidence>
<gene>
    <name evidence="4" type="ORF">CJN711_LOCUS11580</name>
</gene>
<evidence type="ECO:0000313" key="4">
    <source>
        <dbReference type="EMBL" id="CAF1192300.1"/>
    </source>
</evidence>
<evidence type="ECO:0000256" key="1">
    <source>
        <dbReference type="SAM" id="MobiDB-lite"/>
    </source>
</evidence>
<feature type="compositionally biased region" description="Polar residues" evidence="1">
    <location>
        <begin position="555"/>
        <end position="569"/>
    </location>
</feature>
<feature type="transmembrane region" description="Helical" evidence="2">
    <location>
        <begin position="453"/>
        <end position="471"/>
    </location>
</feature>
<feature type="transmembrane region" description="Helical" evidence="2">
    <location>
        <begin position="226"/>
        <end position="245"/>
    </location>
</feature>
<feature type="transmembrane region" description="Helical" evidence="2">
    <location>
        <begin position="414"/>
        <end position="438"/>
    </location>
</feature>
<keyword evidence="2" id="KW-0812">Transmembrane</keyword>
<name>A0A814VV40_9BILA</name>
<feature type="domain" description="EamA" evidence="3">
    <location>
        <begin position="224"/>
        <end position="354"/>
    </location>
</feature>
<dbReference type="PANTHER" id="PTHR22911">
    <property type="entry name" value="ACYL-MALONYL CONDENSING ENZYME-RELATED"/>
    <property type="match status" value="1"/>
</dbReference>
<organism evidence="4 5">
    <name type="scientific">Rotaria magnacalcarata</name>
    <dbReference type="NCBI Taxonomy" id="392030"/>
    <lineage>
        <taxon>Eukaryota</taxon>
        <taxon>Metazoa</taxon>
        <taxon>Spiralia</taxon>
        <taxon>Gnathifera</taxon>
        <taxon>Rotifera</taxon>
        <taxon>Eurotatoria</taxon>
        <taxon>Bdelloidea</taxon>
        <taxon>Philodinida</taxon>
        <taxon>Philodinidae</taxon>
        <taxon>Rotaria</taxon>
    </lineage>
</organism>
<dbReference type="Pfam" id="PF00892">
    <property type="entry name" value="EamA"/>
    <property type="match status" value="2"/>
</dbReference>
<feature type="region of interest" description="Disordered" evidence="1">
    <location>
        <begin position="550"/>
        <end position="569"/>
    </location>
</feature>
<sequence length="569" mass="63517">MDRSIGMNPSSIEKVEFYITSTNDSGLDTDVDVSTKLIPSVNHSINSTIIIAPSPNEDNLTVTPAFPNFPTDEEVVIERESIIHLEPSSDMSIQDAYSNSSLQNTPHPSYQKFQILNELKYLLKSTNSLATPQVAVQESQEADSAIKRRTVQSDEVTLNKNTRLLIEGLTSYEAKSLGAAERRSNAARLQRLSEAHIDAYSPSPASSTILNIQHEHQTNSDHLPGVIWSFLAAYAFTIIIFLTKLCDIDLIFGFFLQMLVQVIAFSVYAFYKSYHLLGSNGYQIAIIPRALLIGIGTLTSFLAYYYITLPDLSAIRQTQVILTIILSIVILHERITISRIIAFILMLIAIIVLIRPITFGKPLVSIFNLTNHKTSWVPYSSSWNYILGISFALCTAVTYSIASMMNKIYFSTQHLHNTVLCFWSALSGLIISMILVYVTHFVLKDARSFPHDWRLFAGIGLGLASIFVFIANQKAIKRERSSIVTLIYSTDIILALILQNLFTHIKSDLIIIIGCILILVSVLIICIEVLLIEKHKKKLSIKGTPEENINNENNTLHMPSSLNTTQNGS</sequence>
<evidence type="ECO:0000313" key="5">
    <source>
        <dbReference type="Proteomes" id="UP000663855"/>
    </source>
</evidence>
<feature type="transmembrane region" description="Helical" evidence="2">
    <location>
        <begin position="283"/>
        <end position="307"/>
    </location>
</feature>
<protein>
    <recommendedName>
        <fullName evidence="3">EamA domain-containing protein</fullName>
    </recommendedName>
</protein>
<feature type="transmembrane region" description="Helical" evidence="2">
    <location>
        <begin position="383"/>
        <end position="402"/>
    </location>
</feature>
<feature type="transmembrane region" description="Helical" evidence="2">
    <location>
        <begin position="483"/>
        <end position="503"/>
    </location>
</feature>
<feature type="transmembrane region" description="Helical" evidence="2">
    <location>
        <begin position="509"/>
        <end position="532"/>
    </location>
</feature>